<organism evidence="17 18">
    <name type="scientific">Elsinoe australis</name>
    <dbReference type="NCBI Taxonomy" id="40998"/>
    <lineage>
        <taxon>Eukaryota</taxon>
        <taxon>Fungi</taxon>
        <taxon>Dikarya</taxon>
        <taxon>Ascomycota</taxon>
        <taxon>Pezizomycotina</taxon>
        <taxon>Dothideomycetes</taxon>
        <taxon>Dothideomycetidae</taxon>
        <taxon>Myriangiales</taxon>
        <taxon>Elsinoaceae</taxon>
        <taxon>Elsinoe</taxon>
    </lineage>
</organism>
<dbReference type="PANTHER" id="PTHR14950">
    <property type="entry name" value="DICER-RELATED"/>
    <property type="match status" value="1"/>
</dbReference>
<evidence type="ECO:0000256" key="5">
    <source>
        <dbReference type="ARBA" id="ARBA00022801"/>
    </source>
</evidence>
<dbReference type="GO" id="GO:0051607">
    <property type="term" value="P:defense response to virus"/>
    <property type="evidence" value="ECO:0007669"/>
    <property type="project" value="UniProtKB-KW"/>
</dbReference>
<dbReference type="Proteomes" id="UP000243723">
    <property type="component" value="Unassembled WGS sequence"/>
</dbReference>
<keyword evidence="3" id="KW-0930">Antiviral protein</keyword>
<accession>A0A2P7YQ16</accession>
<keyword evidence="5" id="KW-0378">Hydrolase</keyword>
<reference evidence="17 18" key="1">
    <citation type="submission" date="2017-05" db="EMBL/GenBank/DDBJ databases">
        <title>Draft genome sequence of Elsinoe australis.</title>
        <authorList>
            <person name="Cheng Q."/>
        </authorList>
    </citation>
    <scope>NUCLEOTIDE SEQUENCE [LARGE SCALE GENOMIC DNA]</scope>
    <source>
        <strain evidence="17 18">NL1</strain>
    </source>
</reference>
<dbReference type="PROSITE" id="PS00517">
    <property type="entry name" value="RNASE_3_1"/>
    <property type="match status" value="1"/>
</dbReference>
<evidence type="ECO:0000259" key="13">
    <source>
        <dbReference type="PROSITE" id="PS50142"/>
    </source>
</evidence>
<dbReference type="Gene3D" id="3.40.50.300">
    <property type="entry name" value="P-loop containing nucleotide triphosphate hydrolases"/>
    <property type="match status" value="2"/>
</dbReference>
<keyword evidence="6" id="KW-0347">Helicase</keyword>
<evidence type="ECO:0000256" key="8">
    <source>
        <dbReference type="ARBA" id="ARBA00022884"/>
    </source>
</evidence>
<dbReference type="GO" id="GO:0004386">
    <property type="term" value="F:helicase activity"/>
    <property type="evidence" value="ECO:0007669"/>
    <property type="project" value="UniProtKB-KW"/>
</dbReference>
<comment type="cofactor">
    <cofactor evidence="1">
        <name>Mg(2+)</name>
        <dbReference type="ChEBI" id="CHEBI:18420"/>
    </cofactor>
</comment>
<dbReference type="Pfam" id="PF24995">
    <property type="entry name" value="DSRM_2"/>
    <property type="match status" value="1"/>
</dbReference>
<dbReference type="Gene3D" id="1.10.1520.10">
    <property type="entry name" value="Ribonuclease III domain"/>
    <property type="match status" value="2"/>
</dbReference>
<dbReference type="OrthoDB" id="416741at2759"/>
<dbReference type="InterPro" id="IPR014001">
    <property type="entry name" value="Helicase_ATP-bd"/>
</dbReference>
<dbReference type="Pfam" id="PF00270">
    <property type="entry name" value="DEAD"/>
    <property type="match status" value="1"/>
</dbReference>
<dbReference type="InterPro" id="IPR036389">
    <property type="entry name" value="RNase_III_sf"/>
</dbReference>
<name>A0A2P7YQ16_9PEZI</name>
<evidence type="ECO:0000256" key="9">
    <source>
        <dbReference type="ARBA" id="ARBA00023118"/>
    </source>
</evidence>
<dbReference type="GO" id="GO:0050688">
    <property type="term" value="P:regulation of defense response to virus"/>
    <property type="evidence" value="ECO:0007669"/>
    <property type="project" value="UniProtKB-KW"/>
</dbReference>
<dbReference type="SMART" id="SM00535">
    <property type="entry name" value="RIBOc"/>
    <property type="match status" value="2"/>
</dbReference>
<evidence type="ECO:0000256" key="6">
    <source>
        <dbReference type="ARBA" id="ARBA00022806"/>
    </source>
</evidence>
<dbReference type="SMART" id="SM00487">
    <property type="entry name" value="DEXDc"/>
    <property type="match status" value="1"/>
</dbReference>
<dbReference type="PROSITE" id="PS50142">
    <property type="entry name" value="RNASE_3_2"/>
    <property type="match status" value="2"/>
</dbReference>
<evidence type="ECO:0000256" key="11">
    <source>
        <dbReference type="PROSITE-ProRule" id="PRU00657"/>
    </source>
</evidence>
<evidence type="ECO:0000259" key="15">
    <source>
        <dbReference type="PROSITE" id="PS51194"/>
    </source>
</evidence>
<dbReference type="InterPro" id="IPR001650">
    <property type="entry name" value="Helicase_C-like"/>
</dbReference>
<dbReference type="Pfam" id="PF00636">
    <property type="entry name" value="Ribonuclease_3"/>
    <property type="match status" value="2"/>
</dbReference>
<dbReference type="InterPro" id="IPR005034">
    <property type="entry name" value="Dicer_dimerisation"/>
</dbReference>
<evidence type="ECO:0000259" key="16">
    <source>
        <dbReference type="PROSITE" id="PS51327"/>
    </source>
</evidence>
<evidence type="ECO:0000259" key="14">
    <source>
        <dbReference type="PROSITE" id="PS51192"/>
    </source>
</evidence>
<feature type="domain" description="RNase III" evidence="13">
    <location>
        <begin position="1245"/>
        <end position="1387"/>
    </location>
</feature>
<dbReference type="GO" id="GO:0005634">
    <property type="term" value="C:nucleus"/>
    <property type="evidence" value="ECO:0007669"/>
    <property type="project" value="TreeGrafter"/>
</dbReference>
<feature type="domain" description="Helicase C-terminal" evidence="15">
    <location>
        <begin position="437"/>
        <end position="608"/>
    </location>
</feature>
<evidence type="ECO:0000256" key="3">
    <source>
        <dbReference type="ARBA" id="ARBA00022721"/>
    </source>
</evidence>
<dbReference type="GO" id="GO:0030422">
    <property type="term" value="P:siRNA processing"/>
    <property type="evidence" value="ECO:0007669"/>
    <property type="project" value="TreeGrafter"/>
</dbReference>
<keyword evidence="9" id="KW-0051">Antiviral defense</keyword>
<dbReference type="GO" id="GO:0003723">
    <property type="term" value="F:RNA binding"/>
    <property type="evidence" value="ECO:0007669"/>
    <property type="project" value="UniProtKB-UniRule"/>
</dbReference>
<keyword evidence="4" id="KW-0547">Nucleotide-binding</keyword>
<protein>
    <recommendedName>
        <fullName evidence="2">Dicer-like protein 1</fullName>
    </recommendedName>
</protein>
<dbReference type="GO" id="GO:0005524">
    <property type="term" value="F:ATP binding"/>
    <property type="evidence" value="ECO:0007669"/>
    <property type="project" value="UniProtKB-KW"/>
</dbReference>
<dbReference type="InterPro" id="IPR027417">
    <property type="entry name" value="P-loop_NTPase"/>
</dbReference>
<feature type="domain" description="Helicase ATP-binding" evidence="14">
    <location>
        <begin position="113"/>
        <end position="295"/>
    </location>
</feature>
<dbReference type="Gene3D" id="3.30.160.380">
    <property type="entry name" value="Dicer dimerisation domain"/>
    <property type="match status" value="1"/>
</dbReference>
<dbReference type="CDD" id="cd00593">
    <property type="entry name" value="RIBOc"/>
    <property type="match status" value="2"/>
</dbReference>
<dbReference type="PROSITE" id="PS51194">
    <property type="entry name" value="HELICASE_CTER"/>
    <property type="match status" value="1"/>
</dbReference>
<dbReference type="STRING" id="40998.A0A2P7YQ16"/>
<dbReference type="SUPFAM" id="SSF52540">
    <property type="entry name" value="P-loop containing nucleoside triphosphate hydrolases"/>
    <property type="match status" value="1"/>
</dbReference>
<proteinExistence type="inferred from homology"/>
<dbReference type="InterPro" id="IPR038248">
    <property type="entry name" value="Dicer_dimer_sf"/>
</dbReference>
<comment type="similarity">
    <text evidence="10 11">Belongs to the helicase family. Dicer subfamily.</text>
</comment>
<evidence type="ECO:0000313" key="18">
    <source>
        <dbReference type="Proteomes" id="UP000243723"/>
    </source>
</evidence>
<evidence type="ECO:0000256" key="12">
    <source>
        <dbReference type="SAM" id="MobiDB-lite"/>
    </source>
</evidence>
<dbReference type="InterPro" id="IPR011545">
    <property type="entry name" value="DEAD/DEAH_box_helicase_dom"/>
</dbReference>
<evidence type="ECO:0000256" key="1">
    <source>
        <dbReference type="ARBA" id="ARBA00001946"/>
    </source>
</evidence>
<dbReference type="GO" id="GO:0004525">
    <property type="term" value="F:ribonuclease III activity"/>
    <property type="evidence" value="ECO:0007669"/>
    <property type="project" value="InterPro"/>
</dbReference>
<gene>
    <name evidence="17" type="ORF">B9Z65_1248</name>
</gene>
<dbReference type="SUPFAM" id="SSF69065">
    <property type="entry name" value="RNase III domain-like"/>
    <property type="match status" value="2"/>
</dbReference>
<dbReference type="Pfam" id="PF00271">
    <property type="entry name" value="Helicase_C"/>
    <property type="match status" value="1"/>
</dbReference>
<feature type="region of interest" description="Disordered" evidence="12">
    <location>
        <begin position="1"/>
        <end position="20"/>
    </location>
</feature>
<dbReference type="PANTHER" id="PTHR14950:SF62">
    <property type="entry name" value="DICER-LIKE PROTEIN 1"/>
    <property type="match status" value="1"/>
</dbReference>
<evidence type="ECO:0000256" key="4">
    <source>
        <dbReference type="ARBA" id="ARBA00022741"/>
    </source>
</evidence>
<dbReference type="PROSITE" id="PS51327">
    <property type="entry name" value="DICER_DSRBF"/>
    <property type="match status" value="1"/>
</dbReference>
<dbReference type="CDD" id="cd18034">
    <property type="entry name" value="DEXHc_dicer"/>
    <property type="match status" value="1"/>
</dbReference>
<keyword evidence="8 11" id="KW-0694">RNA-binding</keyword>
<dbReference type="Pfam" id="PF03368">
    <property type="entry name" value="Dicer_dimer"/>
    <property type="match status" value="1"/>
</dbReference>
<evidence type="ECO:0000256" key="2">
    <source>
        <dbReference type="ARBA" id="ARBA00020797"/>
    </source>
</evidence>
<comment type="caution">
    <text evidence="17">The sequence shown here is derived from an EMBL/GenBank/DDBJ whole genome shotgun (WGS) entry which is preliminary data.</text>
</comment>
<dbReference type="InterPro" id="IPR056755">
    <property type="entry name" value="DSRM_2"/>
</dbReference>
<sequence>MAAMEINSLPNSEPPSLKTNTISVAPVEYADSEDENDVLDKNDVAPNYESKRRRQHALFKTWMLQQAATDIQHGNQDRRGKHPEKEQLSISQIIGEQESEHIIDDPREYQLELFERAKQQNTIAVLDTGTGKTLIAVLLLRHIIDQELEDRLQGKPHRIAFFLVPAVNLVFQQQAVLKNNLNFEIARVYGAMGIDLWTKDRWDSLFSKHKVIVCTPEVLHLCLAHGFIRMDQINLLIFDEAHHAKQQHPYCKIMRDYFDQDLDSSLQPRVFGMTASPIDAKADEEMDVIQLAIELEATLHSTIATTSHLAPLTNYVHRPKEVKLQYSALPLPSHTSFCAEISNRYAHFHFLKKMSARAAVINAHLGSWCADRYWHLALPEKIARKSDLHLERYTRRYDSPMNGAQNEDEVARMRELLNFVSSKPVPQPSGESSISSKVEALHTCLMDFFSGPSDYKCIVFIRERHTATLLAELFNVIGGLHLKCGSLIGIGAIDLANPSSTLREQVLMLQRFRQGHLNCLFATSVAEEGLDVPSCNLIIRFDHCQTMIQYVQSRGRARHQNSTFVHMLESGNKEHAIMLEDNQRAENIMRSFCARLPEDRKLTGNEDFFTTEFQSGITSYRVSSSGAKLTASNAVVFLAHFVSTLPNSGNEPLRPQYAVQPTAGGFICEVVLPYCSPIRGMQGKPKRRKVLAKCSAAFHTCVELRQQGFLDDNLLPVYKDRLPVMRNAALALELKGHSRYTMKNKPNFWNHGQQPQVLYGLLVNFSAGLDQPHRPMVLLSRNRLQEFPEFPLYLNSGVPSQVIARPLDGVLDLDQETLELLTKFTLKIFKDIFNKTYEFEPAKMSYWAAPATQMDSTNIVTVVSALDWAAINEVCIDEDYRWTTDMAPESMTNKFLVDPFDGGKRYFTKQLAEGLRAFDPNPDHVKQDGSGPKVIETSVSLWRKSKMKANWNVDQPVYVADRVLHRRNMLAEVANKELEEKARCFVCPEPLRISRIAVDIAASCYTLPAVVWRIESYLIAQEAFQHLNLDATLSLALEALTKDSDATGEYGEDASQIRFQRGMGRNYERLEFLGDTFLKMATTIATYVKNPSDTEFDYHVKRMLQLCNQNLLNVALEIGLADSIRSHSFSRRTWYPEGIKLLEGKGHKKTGDNVLYHKLGEKTIADVSEAIIGASWLSHNKPGAWTPESWDNAVRAVTKLVKSEIHTMMEWRDYQKAYILPEWQKQRPKAHELYTAEKASHLHSYQFKNPRLLHAVFTHPSMPTAYESVKSYQQLEFLGDSLLDMACVSHLMYRYPDKDPGWLTEHKGAMVANKFLGALCVLLGFHPNLRHSTHGLGTQIKNYAEELVDAKRVSGGAVDFWTTVNDPPKCLADVVEAYVGAMFLDSGFDYNQVQRFFDQHMLPYFEHMEIYDQFAHNHPVVRLHKLLGETLGCRGYRLFAEEEPAVDNGPARAYAALLVHDMVIAGDVSHSTRYGKARSADNALKELEGLSVSQFRAKYGCDCKAEDAVGAVEVGTAV</sequence>
<evidence type="ECO:0000313" key="17">
    <source>
        <dbReference type="EMBL" id="PSK38057.1"/>
    </source>
</evidence>
<dbReference type="InterPro" id="IPR000999">
    <property type="entry name" value="RNase_III_dom"/>
</dbReference>
<feature type="domain" description="Dicer dsRNA-binding fold" evidence="16">
    <location>
        <begin position="634"/>
        <end position="724"/>
    </location>
</feature>
<evidence type="ECO:0000256" key="10">
    <source>
        <dbReference type="ARBA" id="ARBA00035116"/>
    </source>
</evidence>
<keyword evidence="18" id="KW-1185">Reference proteome</keyword>
<dbReference type="SMART" id="SM00490">
    <property type="entry name" value="HELICc"/>
    <property type="match status" value="1"/>
</dbReference>
<dbReference type="FunFam" id="3.40.50.300:FF:000628">
    <property type="entry name" value="Endoribonuclease Dicer"/>
    <property type="match status" value="1"/>
</dbReference>
<evidence type="ECO:0000256" key="7">
    <source>
        <dbReference type="ARBA" id="ARBA00022840"/>
    </source>
</evidence>
<keyword evidence="7" id="KW-0067">ATP-binding</keyword>
<dbReference type="PROSITE" id="PS51192">
    <property type="entry name" value="HELICASE_ATP_BIND_1"/>
    <property type="match status" value="1"/>
</dbReference>
<feature type="domain" description="RNase III" evidence="13">
    <location>
        <begin position="1065"/>
        <end position="1180"/>
    </location>
</feature>
<dbReference type="GO" id="GO:0005737">
    <property type="term" value="C:cytoplasm"/>
    <property type="evidence" value="ECO:0007669"/>
    <property type="project" value="TreeGrafter"/>
</dbReference>
<dbReference type="EMBL" id="NHZQ01000404">
    <property type="protein sequence ID" value="PSK38057.1"/>
    <property type="molecule type" value="Genomic_DNA"/>
</dbReference>